<feature type="transmembrane region" description="Helical" evidence="8">
    <location>
        <begin position="263"/>
        <end position="283"/>
    </location>
</feature>
<comment type="subcellular location">
    <subcellularLocation>
        <location evidence="1">Membrane</location>
        <topology evidence="1">Multi-pass membrane protein</topology>
    </subcellularLocation>
</comment>
<accession>A0ABQ1C3K8</accession>
<keyword evidence="6 8" id="KW-1133">Transmembrane helix</keyword>
<keyword evidence="3" id="KW-0328">Glycosyltransferase</keyword>
<dbReference type="EMBL" id="BLKX01000001">
    <property type="protein sequence ID" value="GFG78857.1"/>
    <property type="molecule type" value="Genomic_DNA"/>
</dbReference>
<dbReference type="InterPro" id="IPR029044">
    <property type="entry name" value="Nucleotide-diphossugar_trans"/>
</dbReference>
<dbReference type="Gene3D" id="3.90.550.10">
    <property type="entry name" value="Spore Coat Polysaccharide Biosynthesis Protein SpsA, Chain A"/>
    <property type="match status" value="1"/>
</dbReference>
<sequence>MTLALPTVDQNGDVGERATPSDAENYIYLVTVLSRPAVSVVAPCFDEEEVLPLFLSRVGGVLNALGGTSEVVLVDDGSRDRTWEIIEKAAVEDSRVVGVRLMRNHGHQLALTAGLSVSRGERVLIIDADLQDPPELLPDMMALMDEGADVVYGQRRRREGEGVFKRVTAALFYRGIGRMTEVDIPSDTGDFRLITRRVLDLLIAMPERHRFVRGMVAWIGGKQVPLVYDRDPRAAGESKYPFAKMLRFAADAITSFSMVPLKFSVMLGWVMAFLGFAAAINSIRGAMLGQTVPGWSSLMATIGLLTGMQFLMLGIIGAYLGRMYDQSKGRPLFLIRDMVGGVDGSVEAADQASAMYGTSAPQSQG</sequence>
<gene>
    <name evidence="10" type="ORF">MPRG_21330</name>
</gene>
<dbReference type="CDD" id="cd04187">
    <property type="entry name" value="DPM1_like_bac"/>
    <property type="match status" value="1"/>
</dbReference>
<comment type="caution">
    <text evidence="10">The sequence shown here is derived from an EMBL/GenBank/DDBJ whole genome shotgun (WGS) entry which is preliminary data.</text>
</comment>
<dbReference type="InterPro" id="IPR001173">
    <property type="entry name" value="Glyco_trans_2-like"/>
</dbReference>
<feature type="transmembrane region" description="Helical" evidence="8">
    <location>
        <begin position="295"/>
        <end position="320"/>
    </location>
</feature>
<evidence type="ECO:0000313" key="10">
    <source>
        <dbReference type="EMBL" id="GFG78857.1"/>
    </source>
</evidence>
<feature type="domain" description="Glycosyltransferase 2-like" evidence="9">
    <location>
        <begin position="39"/>
        <end position="199"/>
    </location>
</feature>
<evidence type="ECO:0000313" key="11">
    <source>
        <dbReference type="Proteomes" id="UP000465240"/>
    </source>
</evidence>
<comment type="similarity">
    <text evidence="2">Belongs to the glycosyltransferase 2 family.</text>
</comment>
<dbReference type="SUPFAM" id="SSF53448">
    <property type="entry name" value="Nucleotide-diphospho-sugar transferases"/>
    <property type="match status" value="1"/>
</dbReference>
<evidence type="ECO:0000256" key="3">
    <source>
        <dbReference type="ARBA" id="ARBA00022676"/>
    </source>
</evidence>
<evidence type="ECO:0000256" key="1">
    <source>
        <dbReference type="ARBA" id="ARBA00004141"/>
    </source>
</evidence>
<keyword evidence="5 8" id="KW-0812">Transmembrane</keyword>
<evidence type="ECO:0000256" key="6">
    <source>
        <dbReference type="ARBA" id="ARBA00022989"/>
    </source>
</evidence>
<organism evidence="10 11">
    <name type="scientific">Mycobacterium paragordonae</name>
    <dbReference type="NCBI Taxonomy" id="1389713"/>
    <lineage>
        <taxon>Bacteria</taxon>
        <taxon>Bacillati</taxon>
        <taxon>Actinomycetota</taxon>
        <taxon>Actinomycetes</taxon>
        <taxon>Mycobacteriales</taxon>
        <taxon>Mycobacteriaceae</taxon>
        <taxon>Mycobacterium</taxon>
    </lineage>
</organism>
<evidence type="ECO:0000256" key="2">
    <source>
        <dbReference type="ARBA" id="ARBA00006739"/>
    </source>
</evidence>
<proteinExistence type="inferred from homology"/>
<dbReference type="PANTHER" id="PTHR48090">
    <property type="entry name" value="UNDECAPRENYL-PHOSPHATE 4-DEOXY-4-FORMAMIDO-L-ARABINOSE TRANSFERASE-RELATED"/>
    <property type="match status" value="1"/>
</dbReference>
<protein>
    <submittedName>
        <fullName evidence="10">Glucosyl transferase</fullName>
    </submittedName>
</protein>
<dbReference type="PANTHER" id="PTHR48090:SF1">
    <property type="entry name" value="PROPHAGE BACTOPRENOL GLUCOSYL TRANSFERASE HOMOLOG"/>
    <property type="match status" value="1"/>
</dbReference>
<name>A0ABQ1C3K8_9MYCO</name>
<dbReference type="GO" id="GO:0016740">
    <property type="term" value="F:transferase activity"/>
    <property type="evidence" value="ECO:0007669"/>
    <property type="project" value="UniProtKB-KW"/>
</dbReference>
<dbReference type="Pfam" id="PF00535">
    <property type="entry name" value="Glycos_transf_2"/>
    <property type="match status" value="1"/>
</dbReference>
<keyword evidence="7 8" id="KW-0472">Membrane</keyword>
<evidence type="ECO:0000256" key="7">
    <source>
        <dbReference type="ARBA" id="ARBA00023136"/>
    </source>
</evidence>
<dbReference type="InterPro" id="IPR050256">
    <property type="entry name" value="Glycosyltransferase_2"/>
</dbReference>
<evidence type="ECO:0000259" key="9">
    <source>
        <dbReference type="Pfam" id="PF00535"/>
    </source>
</evidence>
<dbReference type="RefSeq" id="WP_197748200.1">
    <property type="nucleotide sequence ID" value="NZ_BLKX01000001.1"/>
</dbReference>
<evidence type="ECO:0000256" key="4">
    <source>
        <dbReference type="ARBA" id="ARBA00022679"/>
    </source>
</evidence>
<reference evidence="10 11" key="1">
    <citation type="journal article" date="2019" name="Emerg. Microbes Infect.">
        <title>Comprehensive subspecies identification of 175 nontuberculous mycobacteria species based on 7547 genomic profiles.</title>
        <authorList>
            <person name="Matsumoto Y."/>
            <person name="Kinjo T."/>
            <person name="Motooka D."/>
            <person name="Nabeya D."/>
            <person name="Jung N."/>
            <person name="Uechi K."/>
            <person name="Horii T."/>
            <person name="Iida T."/>
            <person name="Fujita J."/>
            <person name="Nakamura S."/>
        </authorList>
    </citation>
    <scope>NUCLEOTIDE SEQUENCE [LARGE SCALE GENOMIC DNA]</scope>
    <source>
        <strain evidence="10 11">JCM 18565</strain>
    </source>
</reference>
<keyword evidence="4 10" id="KW-0808">Transferase</keyword>
<dbReference type="Proteomes" id="UP000465240">
    <property type="component" value="Unassembled WGS sequence"/>
</dbReference>
<evidence type="ECO:0000256" key="5">
    <source>
        <dbReference type="ARBA" id="ARBA00022692"/>
    </source>
</evidence>
<keyword evidence="11" id="KW-1185">Reference proteome</keyword>
<evidence type="ECO:0000256" key="8">
    <source>
        <dbReference type="SAM" id="Phobius"/>
    </source>
</evidence>